<dbReference type="Pfam" id="PF00078">
    <property type="entry name" value="RVT_1"/>
    <property type="match status" value="1"/>
</dbReference>
<dbReference type="Gene3D" id="3.30.70.270">
    <property type="match status" value="1"/>
</dbReference>
<dbReference type="InterPro" id="IPR043502">
    <property type="entry name" value="DNA/RNA_pol_sf"/>
</dbReference>
<gene>
    <name evidence="2" type="ORF">D0Y65_046135</name>
</gene>
<evidence type="ECO:0000259" key="1">
    <source>
        <dbReference type="Pfam" id="PF00078"/>
    </source>
</evidence>
<dbReference type="AlphaFoldDB" id="A0A445G813"/>
<dbReference type="Gene3D" id="3.10.10.10">
    <property type="entry name" value="HIV Type 1 Reverse Transcriptase, subunit A, domain 1"/>
    <property type="match status" value="1"/>
</dbReference>
<dbReference type="SUPFAM" id="SSF56672">
    <property type="entry name" value="DNA/RNA polymerases"/>
    <property type="match status" value="1"/>
</dbReference>
<dbReference type="InterPro" id="IPR043128">
    <property type="entry name" value="Rev_trsase/Diguanyl_cyclase"/>
</dbReference>
<dbReference type="CDD" id="cd01647">
    <property type="entry name" value="RT_LTR"/>
    <property type="match status" value="1"/>
</dbReference>
<comment type="caution">
    <text evidence="2">The sequence shown here is derived from an EMBL/GenBank/DDBJ whole genome shotgun (WGS) entry which is preliminary data.</text>
</comment>
<organism evidence="2 3">
    <name type="scientific">Glycine soja</name>
    <name type="common">Wild soybean</name>
    <dbReference type="NCBI Taxonomy" id="3848"/>
    <lineage>
        <taxon>Eukaryota</taxon>
        <taxon>Viridiplantae</taxon>
        <taxon>Streptophyta</taxon>
        <taxon>Embryophyta</taxon>
        <taxon>Tracheophyta</taxon>
        <taxon>Spermatophyta</taxon>
        <taxon>Magnoliopsida</taxon>
        <taxon>eudicotyledons</taxon>
        <taxon>Gunneridae</taxon>
        <taxon>Pentapetalae</taxon>
        <taxon>rosids</taxon>
        <taxon>fabids</taxon>
        <taxon>Fabales</taxon>
        <taxon>Fabaceae</taxon>
        <taxon>Papilionoideae</taxon>
        <taxon>50 kb inversion clade</taxon>
        <taxon>NPAAA clade</taxon>
        <taxon>indigoferoid/millettioid clade</taxon>
        <taxon>Phaseoleae</taxon>
        <taxon>Glycine</taxon>
        <taxon>Glycine subgen. Soja</taxon>
    </lineage>
</organism>
<dbReference type="EMBL" id="QZWG01000017">
    <property type="protein sequence ID" value="RZB57335.1"/>
    <property type="molecule type" value="Genomic_DNA"/>
</dbReference>
<feature type="domain" description="Reverse transcriptase" evidence="1">
    <location>
        <begin position="248"/>
        <end position="339"/>
    </location>
</feature>
<proteinExistence type="predicted"/>
<evidence type="ECO:0000313" key="2">
    <source>
        <dbReference type="EMBL" id="RZB57335.1"/>
    </source>
</evidence>
<name>A0A445G813_GLYSO</name>
<keyword evidence="3" id="KW-1185">Reference proteome</keyword>
<evidence type="ECO:0000313" key="3">
    <source>
        <dbReference type="Proteomes" id="UP000289340"/>
    </source>
</evidence>
<reference evidence="2 3" key="1">
    <citation type="submission" date="2018-09" db="EMBL/GenBank/DDBJ databases">
        <title>A high-quality reference genome of wild soybean provides a powerful tool to mine soybean genomes.</title>
        <authorList>
            <person name="Xie M."/>
            <person name="Chung C.Y.L."/>
            <person name="Li M.-W."/>
            <person name="Wong F.-L."/>
            <person name="Chan T.-F."/>
            <person name="Lam H.-M."/>
        </authorList>
    </citation>
    <scope>NUCLEOTIDE SEQUENCE [LARGE SCALE GENOMIC DNA]</scope>
    <source>
        <strain evidence="3">cv. W05</strain>
        <tissue evidence="2">Hypocotyl of etiolated seedlings</tissue>
    </source>
</reference>
<dbReference type="InterPro" id="IPR053134">
    <property type="entry name" value="RNA-dir_DNA_polymerase"/>
</dbReference>
<dbReference type="InterPro" id="IPR000477">
    <property type="entry name" value="RT_dom"/>
</dbReference>
<sequence length="339" mass="39153">MFGDIITNDTKTRNFTIQLSTNCDIFSNQIFINKTDVVDLQPATEKMILGLDFIVHDNRSVTITKDYLLISTNSQMSPIIDELTSELQTKHGDAPTNVSDQCPCDIPGSCKIKESKSYGRIGTLETSHEPYHENILESIKIETELQYELSVAEFDYNSIKIINFDNKEQIIDELKKTSIIGEDPTKYWEKDPVICKLEIINPDLIIKTKDIQYGNFEQEECKNHIKTLLDLKVIVPSTSPHRSPTFIINKHSEQKRGKTRMVYNYKRLNDNTHIDGYTIPSKDVLINRIQKAKWFSKFDLKFGFHQVKMHPDSIKWTAFSCSKELFEWKVMSFGLKNAP</sequence>
<dbReference type="PANTHER" id="PTHR24559:SF444">
    <property type="entry name" value="REVERSE TRANSCRIPTASE DOMAIN-CONTAINING PROTEIN"/>
    <property type="match status" value="1"/>
</dbReference>
<dbReference type="Proteomes" id="UP000289340">
    <property type="component" value="Chromosome 17"/>
</dbReference>
<protein>
    <submittedName>
        <fullName evidence="2">Polyprotein P3</fullName>
    </submittedName>
</protein>
<accession>A0A445G813</accession>
<dbReference type="PANTHER" id="PTHR24559">
    <property type="entry name" value="TRANSPOSON TY3-I GAG-POL POLYPROTEIN"/>
    <property type="match status" value="1"/>
</dbReference>